<keyword evidence="4" id="KW-0812">Transmembrane</keyword>
<organism evidence="7 8">
    <name type="scientific">Paenacidovorax monticola</name>
    <dbReference type="NCBI Taxonomy" id="1926868"/>
    <lineage>
        <taxon>Bacteria</taxon>
        <taxon>Pseudomonadati</taxon>
        <taxon>Pseudomonadota</taxon>
        <taxon>Betaproteobacteria</taxon>
        <taxon>Burkholderiales</taxon>
        <taxon>Comamonadaceae</taxon>
        <taxon>Paenacidovorax</taxon>
    </lineage>
</organism>
<keyword evidence="3 4" id="KW-0472">Membrane</keyword>
<dbReference type="GO" id="GO:0006171">
    <property type="term" value="P:cAMP biosynthetic process"/>
    <property type="evidence" value="ECO:0007669"/>
    <property type="project" value="TreeGrafter"/>
</dbReference>
<dbReference type="CDD" id="cd00207">
    <property type="entry name" value="fer2"/>
    <property type="match status" value="1"/>
</dbReference>
<dbReference type="GO" id="GO:0035556">
    <property type="term" value="P:intracellular signal transduction"/>
    <property type="evidence" value="ECO:0007669"/>
    <property type="project" value="InterPro"/>
</dbReference>
<dbReference type="InterPro" id="IPR001041">
    <property type="entry name" value="2Fe-2S_ferredoxin-type"/>
</dbReference>
<sequence>MPRHRLAPYLPTPRNLRWASGLVLWCYVALHLSNHALGLVSLQAAEAARAALHGAWDTLAGSVLLYGAFTLHFALACAALWRRRSLRMPPAEALRVLLALGLPLLLAAHFAATRWAQAAYGLDASYDRIVRAVWSPEGLALQLLLLATAWGHGCLGLHLALRRRAGWVRWQPLLLALALLLPVLAALGMLSMAREIGWSGGPPPSVPTPAEAEALRVLTDGLRGGWIALLAALLAAHGLRAWRERRRSAGRVELRYPDRTVQVPQGWSVLEASRAHGIGLLSLCDGRARCSTCRVRVQGDAAHLPPPGRDERRTLQRVKAPADVRLACQLRPRGPIAVEPLFQPGTARMAATRRGEERAVAVLFVDLRRWSGLAERQWPFDLVYVLDQYFALVGAAVRESGGLPNQFIGDSVMALFGLDTDLPTACRQAVRAAALIEQRMDDWSAGFEAQFGQRLDFGMGLHAGTVALGQVGYQDATTFSAVGEVVNTASRLQDYSKVAAARLVLSLDAARHAGVQAQLGAPECLAVRGRSEPLAVLHVERPSALWSEAIA</sequence>
<evidence type="ECO:0000259" key="6">
    <source>
        <dbReference type="PROSITE" id="PS51085"/>
    </source>
</evidence>
<dbReference type="Proteomes" id="UP000516057">
    <property type="component" value="Chromosome"/>
</dbReference>
<dbReference type="InterPro" id="IPR001054">
    <property type="entry name" value="A/G_cyclase"/>
</dbReference>
<dbReference type="PROSITE" id="PS50125">
    <property type="entry name" value="GUANYLATE_CYCLASE_2"/>
    <property type="match status" value="1"/>
</dbReference>
<comment type="subcellular location">
    <subcellularLocation>
        <location evidence="1">Cell membrane</location>
        <topology evidence="1">Multi-pass membrane protein</topology>
    </subcellularLocation>
</comment>
<evidence type="ECO:0000313" key="8">
    <source>
        <dbReference type="Proteomes" id="UP000516057"/>
    </source>
</evidence>
<dbReference type="GO" id="GO:0004016">
    <property type="term" value="F:adenylate cyclase activity"/>
    <property type="evidence" value="ECO:0007669"/>
    <property type="project" value="UniProtKB-ARBA"/>
</dbReference>
<dbReference type="KEGG" id="amon:H9L24_16760"/>
<dbReference type="CDD" id="cd07302">
    <property type="entry name" value="CHD"/>
    <property type="match status" value="1"/>
</dbReference>
<evidence type="ECO:0000313" key="7">
    <source>
        <dbReference type="EMBL" id="QNP58622.1"/>
    </source>
</evidence>
<accession>A0A7H0HDK6</accession>
<evidence type="ECO:0000259" key="5">
    <source>
        <dbReference type="PROSITE" id="PS50125"/>
    </source>
</evidence>
<evidence type="ECO:0000256" key="3">
    <source>
        <dbReference type="ARBA" id="ARBA00023136"/>
    </source>
</evidence>
<feature type="domain" description="Guanylate cyclase" evidence="5">
    <location>
        <begin position="361"/>
        <end position="493"/>
    </location>
</feature>
<dbReference type="SUPFAM" id="SSF55073">
    <property type="entry name" value="Nucleotide cyclase"/>
    <property type="match status" value="1"/>
</dbReference>
<dbReference type="EMBL" id="CP060790">
    <property type="protein sequence ID" value="QNP58622.1"/>
    <property type="molecule type" value="Genomic_DNA"/>
</dbReference>
<dbReference type="InterPro" id="IPR050697">
    <property type="entry name" value="Adenylyl/Guanylyl_Cyclase_3/4"/>
</dbReference>
<proteinExistence type="predicted"/>
<dbReference type="RefSeq" id="WP_187735609.1">
    <property type="nucleotide sequence ID" value="NZ_CP060790.1"/>
</dbReference>
<dbReference type="InterPro" id="IPR029787">
    <property type="entry name" value="Nucleotide_cyclase"/>
</dbReference>
<keyword evidence="8" id="KW-1185">Reference proteome</keyword>
<dbReference type="AlphaFoldDB" id="A0A7H0HDK6"/>
<feature type="transmembrane region" description="Helical" evidence="4">
    <location>
        <begin position="93"/>
        <end position="112"/>
    </location>
</feature>
<dbReference type="InterPro" id="IPR034804">
    <property type="entry name" value="SQR/QFR_C/D"/>
</dbReference>
<dbReference type="PANTHER" id="PTHR43081:SF17">
    <property type="entry name" value="BLL5647 PROTEIN"/>
    <property type="match status" value="1"/>
</dbReference>
<reference evidence="7 8" key="1">
    <citation type="submission" date="2020-08" db="EMBL/GenBank/DDBJ databases">
        <title>Genome sequence of Acidovorax monticola KACC 19171T.</title>
        <authorList>
            <person name="Hyun D.-W."/>
            <person name="Bae J.-W."/>
        </authorList>
    </citation>
    <scope>NUCLEOTIDE SEQUENCE [LARGE SCALE GENOMIC DNA]</scope>
    <source>
        <strain evidence="7 8">KACC 19171</strain>
    </source>
</reference>
<dbReference type="GO" id="GO:0005886">
    <property type="term" value="C:plasma membrane"/>
    <property type="evidence" value="ECO:0007669"/>
    <property type="project" value="UniProtKB-SubCell"/>
</dbReference>
<dbReference type="PROSITE" id="PS51085">
    <property type="entry name" value="2FE2S_FER_2"/>
    <property type="match status" value="1"/>
</dbReference>
<dbReference type="SMART" id="SM00044">
    <property type="entry name" value="CYCc"/>
    <property type="match status" value="1"/>
</dbReference>
<protein>
    <submittedName>
        <fullName evidence="7">Adenylate/guanylate cyclase domain-containing protein</fullName>
    </submittedName>
</protein>
<feature type="transmembrane region" description="Helical" evidence="4">
    <location>
        <begin position="63"/>
        <end position="81"/>
    </location>
</feature>
<dbReference type="Gene3D" id="3.10.20.30">
    <property type="match status" value="1"/>
</dbReference>
<keyword evidence="2" id="KW-1003">Cell membrane</keyword>
<dbReference type="SUPFAM" id="SSF54292">
    <property type="entry name" value="2Fe-2S ferredoxin-like"/>
    <property type="match status" value="1"/>
</dbReference>
<gene>
    <name evidence="7" type="ORF">H9L24_16760</name>
</gene>
<dbReference type="SUPFAM" id="SSF81343">
    <property type="entry name" value="Fumarate reductase respiratory complex transmembrane subunits"/>
    <property type="match status" value="1"/>
</dbReference>
<feature type="transmembrane region" description="Helical" evidence="4">
    <location>
        <begin position="139"/>
        <end position="161"/>
    </location>
</feature>
<dbReference type="Pfam" id="PF00111">
    <property type="entry name" value="Fer2"/>
    <property type="match status" value="1"/>
</dbReference>
<dbReference type="GO" id="GO:0051536">
    <property type="term" value="F:iron-sulfur cluster binding"/>
    <property type="evidence" value="ECO:0007669"/>
    <property type="project" value="InterPro"/>
</dbReference>
<keyword evidence="4" id="KW-1133">Transmembrane helix</keyword>
<evidence type="ECO:0000256" key="2">
    <source>
        <dbReference type="ARBA" id="ARBA00022475"/>
    </source>
</evidence>
<name>A0A7H0HDK6_9BURK</name>
<feature type="domain" description="2Fe-2S ferredoxin-type" evidence="6">
    <location>
        <begin position="250"/>
        <end position="344"/>
    </location>
</feature>
<feature type="transmembrane region" description="Helical" evidence="4">
    <location>
        <begin position="173"/>
        <end position="193"/>
    </location>
</feature>
<dbReference type="PANTHER" id="PTHR43081">
    <property type="entry name" value="ADENYLATE CYCLASE, TERMINAL-DIFFERENTIATION SPECIFIC-RELATED"/>
    <property type="match status" value="1"/>
</dbReference>
<dbReference type="Pfam" id="PF00211">
    <property type="entry name" value="Guanylate_cyc"/>
    <property type="match status" value="1"/>
</dbReference>
<evidence type="ECO:0000256" key="4">
    <source>
        <dbReference type="SAM" id="Phobius"/>
    </source>
</evidence>
<dbReference type="InterPro" id="IPR036010">
    <property type="entry name" value="2Fe-2S_ferredoxin-like_sf"/>
</dbReference>
<evidence type="ECO:0000256" key="1">
    <source>
        <dbReference type="ARBA" id="ARBA00004651"/>
    </source>
</evidence>
<dbReference type="InterPro" id="IPR012675">
    <property type="entry name" value="Beta-grasp_dom_sf"/>
</dbReference>
<dbReference type="Gene3D" id="3.30.70.1230">
    <property type="entry name" value="Nucleotide cyclase"/>
    <property type="match status" value="1"/>
</dbReference>